<proteinExistence type="predicted"/>
<keyword evidence="2" id="KW-1185">Reference proteome</keyword>
<reference evidence="1 2" key="1">
    <citation type="submission" date="2012-11" db="EMBL/GenBank/DDBJ databases">
        <authorList>
            <person name="Huguet-Tapia J.C."/>
            <person name="Durkin A.S."/>
            <person name="Pettis G.S."/>
            <person name="Badger J.H."/>
        </authorList>
    </citation>
    <scope>NUCLEOTIDE SEQUENCE [LARGE SCALE GENOMIC DNA]</scope>
    <source>
        <strain evidence="1 2">91-03</strain>
    </source>
</reference>
<comment type="caution">
    <text evidence="1">The sequence shown here is derived from an EMBL/GenBank/DDBJ whole genome shotgun (WGS) entry which is preliminary data.</text>
</comment>
<feature type="non-terminal residue" evidence="1">
    <location>
        <position position="13"/>
    </location>
</feature>
<protein>
    <submittedName>
        <fullName evidence="1">Uncharacterized protein</fullName>
    </submittedName>
</protein>
<sequence length="13" mass="1380">MASIHPESPAALR</sequence>
<organism evidence="1 2">
    <name type="scientific">Streptomyces ipomoeae 91-03</name>
    <dbReference type="NCBI Taxonomy" id="698759"/>
    <lineage>
        <taxon>Bacteria</taxon>
        <taxon>Bacillati</taxon>
        <taxon>Actinomycetota</taxon>
        <taxon>Actinomycetes</taxon>
        <taxon>Kitasatosporales</taxon>
        <taxon>Streptomycetaceae</taxon>
        <taxon>Streptomyces</taxon>
    </lineage>
</organism>
<dbReference type="Proteomes" id="UP000010411">
    <property type="component" value="Unassembled WGS sequence"/>
</dbReference>
<name>L1L8I4_9ACTN</name>
<dbReference type="EMBL" id="AEJC01000051">
    <property type="protein sequence ID" value="EKX68938.1"/>
    <property type="molecule type" value="Genomic_DNA"/>
</dbReference>
<accession>L1L8I4</accession>
<gene>
    <name evidence="1" type="ORF">STRIP9103_06995</name>
</gene>
<evidence type="ECO:0000313" key="1">
    <source>
        <dbReference type="EMBL" id="EKX68938.1"/>
    </source>
</evidence>
<evidence type="ECO:0000313" key="2">
    <source>
        <dbReference type="Proteomes" id="UP000010411"/>
    </source>
</evidence>